<evidence type="ECO:0000313" key="5">
    <source>
        <dbReference type="EMBL" id="MBL4912617.1"/>
    </source>
</evidence>
<comment type="subcellular location">
    <subcellularLocation>
        <location evidence="4">Cytoplasm</location>
    </subcellularLocation>
</comment>
<comment type="caution">
    <text evidence="5">The sequence shown here is derived from an EMBL/GenBank/DDBJ whole genome shotgun (WGS) entry which is preliminary data.</text>
</comment>
<evidence type="ECO:0000256" key="2">
    <source>
        <dbReference type="ARBA" id="ARBA00022988"/>
    </source>
</evidence>
<dbReference type="PANTHER" id="PTHR33643">
    <property type="entry name" value="UREASE ACCESSORY PROTEIN D"/>
    <property type="match status" value="1"/>
</dbReference>
<dbReference type="InterPro" id="IPR002669">
    <property type="entry name" value="UreD"/>
</dbReference>
<sequence length="305" mass="34315">MNIPQSVCFKRPESDAGWRAELRLKYGIKREKTRLLERHQIGPLTVQKTFFPEGAACHTYLLHPPGGVVGGDQLSFTVDVEEQAHALLTTPGATKFYRSNAEQAWQSQQLSVAASGLLEWLPMENIFFPGANCKLLTQVNLTANARFIGWEMQCFGRPQLGEEFNYGQVLGQTFICRDNKVLLTESLRVQDQFQFKQAAAMRNFAMTGSLYITPVDRELIDKVNQVIDKQQARFATEIVLGSSELGSSSMSSAMTLNSPAENSLLVVRALGHQTEPMMASFVQIWRCVRQHWFGQLPDVPRIWST</sequence>
<proteinExistence type="inferred from homology"/>
<dbReference type="Pfam" id="PF01774">
    <property type="entry name" value="UreD"/>
    <property type="match status" value="1"/>
</dbReference>
<name>A0ABS1SYK8_9GAMM</name>
<evidence type="ECO:0000256" key="3">
    <source>
        <dbReference type="ARBA" id="ARBA00023186"/>
    </source>
</evidence>
<evidence type="ECO:0000256" key="4">
    <source>
        <dbReference type="HAMAP-Rule" id="MF_01384"/>
    </source>
</evidence>
<keyword evidence="6" id="KW-1185">Reference proteome</keyword>
<organism evidence="5 6">
    <name type="scientific">Shewanella schlegeliana</name>
    <dbReference type="NCBI Taxonomy" id="190308"/>
    <lineage>
        <taxon>Bacteria</taxon>
        <taxon>Pseudomonadati</taxon>
        <taxon>Pseudomonadota</taxon>
        <taxon>Gammaproteobacteria</taxon>
        <taxon>Alteromonadales</taxon>
        <taxon>Shewanellaceae</taxon>
        <taxon>Shewanella</taxon>
    </lineage>
</organism>
<evidence type="ECO:0000313" key="6">
    <source>
        <dbReference type="Proteomes" id="UP000604898"/>
    </source>
</evidence>
<protein>
    <recommendedName>
        <fullName evidence="4">Urease accessory protein UreD</fullName>
    </recommendedName>
</protein>
<dbReference type="EMBL" id="JAESVD010000003">
    <property type="protein sequence ID" value="MBL4912617.1"/>
    <property type="molecule type" value="Genomic_DNA"/>
</dbReference>
<dbReference type="Proteomes" id="UP000604898">
    <property type="component" value="Unassembled WGS sequence"/>
</dbReference>
<accession>A0ABS1SYK8</accession>
<keyword evidence="2 4" id="KW-0996">Nickel insertion</keyword>
<reference evidence="5 6" key="1">
    <citation type="submission" date="2021-01" db="EMBL/GenBank/DDBJ databases">
        <title>Genome sequence of Shewanella schlegeliana JCM 11561.</title>
        <authorList>
            <person name="Zhang H."/>
            <person name="Li C."/>
        </authorList>
    </citation>
    <scope>NUCLEOTIDE SEQUENCE [LARGE SCALE GENOMIC DNA]</scope>
    <source>
        <strain evidence="5 6">JCM 11561</strain>
    </source>
</reference>
<dbReference type="HAMAP" id="MF_01384">
    <property type="entry name" value="UreD"/>
    <property type="match status" value="1"/>
</dbReference>
<keyword evidence="4" id="KW-0963">Cytoplasm</keyword>
<comment type="subunit">
    <text evidence="4">UreD, UreF and UreG form a complex that acts as a GTP-hydrolysis-dependent molecular chaperone, activating the urease apoprotein by helping to assemble the nickel containing metallocenter of UreC. The UreE protein probably delivers the nickel.</text>
</comment>
<dbReference type="RefSeq" id="WP_202720860.1">
    <property type="nucleotide sequence ID" value="NZ_BPEX01000017.1"/>
</dbReference>
<dbReference type="PANTHER" id="PTHR33643:SF1">
    <property type="entry name" value="UREASE ACCESSORY PROTEIN D"/>
    <property type="match status" value="1"/>
</dbReference>
<keyword evidence="3 4" id="KW-0143">Chaperone</keyword>
<gene>
    <name evidence="4" type="primary">ureD</name>
    <name evidence="5" type="ORF">JMA39_05620</name>
</gene>
<evidence type="ECO:0000256" key="1">
    <source>
        <dbReference type="ARBA" id="ARBA00007177"/>
    </source>
</evidence>
<comment type="similarity">
    <text evidence="1 4">Belongs to the UreD family.</text>
</comment>
<comment type="function">
    <text evidence="4">Required for maturation of urease via the functional incorporation of the urease nickel metallocenter.</text>
</comment>